<dbReference type="EMBL" id="FQUQ01000001">
    <property type="protein sequence ID" value="SHE51351.1"/>
    <property type="molecule type" value="Genomic_DNA"/>
</dbReference>
<evidence type="ECO:0000313" key="1">
    <source>
        <dbReference type="EMBL" id="SHE51351.1"/>
    </source>
</evidence>
<evidence type="ECO:0000313" key="2">
    <source>
        <dbReference type="Proteomes" id="UP000184287"/>
    </source>
</evidence>
<reference evidence="2" key="1">
    <citation type="submission" date="2016-11" db="EMBL/GenBank/DDBJ databases">
        <authorList>
            <person name="Varghese N."/>
            <person name="Submissions S."/>
        </authorList>
    </citation>
    <scope>NUCLEOTIDE SEQUENCE [LARGE SCALE GENOMIC DNA]</scope>
    <source>
        <strain evidence="2">DSM 16990</strain>
    </source>
</reference>
<gene>
    <name evidence="1" type="ORF">SAMN04488522_101422</name>
</gene>
<organism evidence="1 2">
    <name type="scientific">Pedobacter caeni</name>
    <dbReference type="NCBI Taxonomy" id="288992"/>
    <lineage>
        <taxon>Bacteria</taxon>
        <taxon>Pseudomonadati</taxon>
        <taxon>Bacteroidota</taxon>
        <taxon>Sphingobacteriia</taxon>
        <taxon>Sphingobacteriales</taxon>
        <taxon>Sphingobacteriaceae</taxon>
        <taxon>Pedobacter</taxon>
    </lineage>
</organism>
<sequence>MNMVYKILFEVKLLHEFYLTDRAGKNIFELNSQAGRLNFLKARFESDQENINGDIAFEVPAQAKVIFDHYHLKLLPAYAGFKIAIGVIPEVLPGGVKVYQPRHPLPDNLSIPVLAVKKSARLDGFTNGKMERVLPAAFYFSNDSAITGDRIWPFLSADIPAFDGSVAYEQGELLKFAANDYREFYRDDADAEQWISLSGTAFANENDQVLLPLNFYYAFPKSSMVSKVSFSLKDKDGNLLDKIQFENDKAYRKVLLAIDEKKVLQLPNAKADGQLIYTLEVEGDGGYHKIHKVIFYQDEQEIRNSLGLILMKVKASQPAYDLLDNDGRLLAQKQPDGTFNPGPPVFELNFKSKLSFWRYINNRRKDLKAGMHPDFLLSKNGKLISKRPRAVTHTATLYRRPDNTLYYLPNPEPYQTIILESNKMYSDIMVQESALFPLAP</sequence>
<dbReference type="Proteomes" id="UP000184287">
    <property type="component" value="Unassembled WGS sequence"/>
</dbReference>
<dbReference type="AlphaFoldDB" id="A0A1M4U3G9"/>
<protein>
    <submittedName>
        <fullName evidence="1">Uncharacterized protein</fullName>
    </submittedName>
</protein>
<name>A0A1M4U3G9_9SPHI</name>
<dbReference type="STRING" id="288992.SAMN04488522_101422"/>
<proteinExistence type="predicted"/>
<keyword evidence="2" id="KW-1185">Reference proteome</keyword>
<accession>A0A1M4U3G9</accession>